<feature type="domain" description="HTH araC/xylS-type" evidence="4">
    <location>
        <begin position="174"/>
        <end position="271"/>
    </location>
</feature>
<dbReference type="HOGENOM" id="CLU_000445_88_16_11"/>
<keyword evidence="2" id="KW-0238">DNA-binding</keyword>
<dbReference type="InterPro" id="IPR037923">
    <property type="entry name" value="HTH-like"/>
</dbReference>
<dbReference type="EMBL" id="CP002299">
    <property type="protein sequence ID" value="ADP82053.1"/>
    <property type="molecule type" value="Genomic_DNA"/>
</dbReference>
<evidence type="ECO:0000313" key="5">
    <source>
        <dbReference type="EMBL" id="ADP82053.1"/>
    </source>
</evidence>
<dbReference type="KEGG" id="fri:FraEuI1c_4052"/>
<dbReference type="Proteomes" id="UP000002484">
    <property type="component" value="Chromosome"/>
</dbReference>
<evidence type="ECO:0000256" key="2">
    <source>
        <dbReference type="ARBA" id="ARBA00023125"/>
    </source>
</evidence>
<dbReference type="SMART" id="SM00342">
    <property type="entry name" value="HTH_ARAC"/>
    <property type="match status" value="1"/>
</dbReference>
<evidence type="ECO:0000259" key="4">
    <source>
        <dbReference type="PROSITE" id="PS01124"/>
    </source>
</evidence>
<dbReference type="Gene3D" id="1.10.10.60">
    <property type="entry name" value="Homeodomain-like"/>
    <property type="match status" value="1"/>
</dbReference>
<evidence type="ECO:0000256" key="3">
    <source>
        <dbReference type="ARBA" id="ARBA00023163"/>
    </source>
</evidence>
<dbReference type="Pfam" id="PF12833">
    <property type="entry name" value="HTH_18"/>
    <property type="match status" value="1"/>
</dbReference>
<dbReference type="PANTHER" id="PTHR46796">
    <property type="entry name" value="HTH-TYPE TRANSCRIPTIONAL ACTIVATOR RHAS-RELATED"/>
    <property type="match status" value="1"/>
</dbReference>
<dbReference type="SUPFAM" id="SSF46689">
    <property type="entry name" value="Homeodomain-like"/>
    <property type="match status" value="2"/>
</dbReference>
<dbReference type="InterPro" id="IPR003313">
    <property type="entry name" value="AraC-bd"/>
</dbReference>
<organism evidence="5 6">
    <name type="scientific">Pseudofrankia inefficax (strain DSM 45817 / CECT 9037 / DDB 130130 / EuI1c)</name>
    <name type="common">Frankia inefficax</name>
    <dbReference type="NCBI Taxonomy" id="298654"/>
    <lineage>
        <taxon>Bacteria</taxon>
        <taxon>Bacillati</taxon>
        <taxon>Actinomycetota</taxon>
        <taxon>Actinomycetes</taxon>
        <taxon>Frankiales</taxon>
        <taxon>Frankiaceae</taxon>
        <taxon>Pseudofrankia</taxon>
    </lineage>
</organism>
<dbReference type="GO" id="GO:0003700">
    <property type="term" value="F:DNA-binding transcription factor activity"/>
    <property type="evidence" value="ECO:0007669"/>
    <property type="project" value="InterPro"/>
</dbReference>
<dbReference type="InParanoid" id="E3J805"/>
<protein>
    <submittedName>
        <fullName evidence="5">Transcriptional regulator, AraC family</fullName>
    </submittedName>
</protein>
<dbReference type="SUPFAM" id="SSF51215">
    <property type="entry name" value="Regulatory protein AraC"/>
    <property type="match status" value="1"/>
</dbReference>
<dbReference type="GO" id="GO:0043565">
    <property type="term" value="F:sequence-specific DNA binding"/>
    <property type="evidence" value="ECO:0007669"/>
    <property type="project" value="InterPro"/>
</dbReference>
<sequence>MGPARQTGAVADPGRVHAWRPGVAGVAEVLHAEWRDHAYPAHTHDTWTLLIVDDGLIGYELERNGHAAPRTGVTLLPPHVPHDGRPITAHGFRKRVIYLDEQVLDPRLIGVAVDGPLIDDPGLRRQVSRLDQALTRGDDVEAESRLALVTDRLAWHLTGRPPGKPLPPVALVARRARELLDADPVAAPGIGAAADRIGVSTAHLVRSFTRCYGIPPHRYLIGRRLDLARHRLLAGEAAATVATATGFYDQAHLTRHFRRLLATTPGAYQRGRPTAA</sequence>
<dbReference type="eggNOG" id="COG2207">
    <property type="taxonomic scope" value="Bacteria"/>
</dbReference>
<evidence type="ECO:0000313" key="6">
    <source>
        <dbReference type="Proteomes" id="UP000002484"/>
    </source>
</evidence>
<name>E3J805_PSEI1</name>
<dbReference type="InterPro" id="IPR050204">
    <property type="entry name" value="AraC_XylS_family_regulators"/>
</dbReference>
<accession>E3J805</accession>
<dbReference type="InterPro" id="IPR018060">
    <property type="entry name" value="HTH_AraC"/>
</dbReference>
<proteinExistence type="predicted"/>
<keyword evidence="6" id="KW-1185">Reference proteome</keyword>
<evidence type="ECO:0000256" key="1">
    <source>
        <dbReference type="ARBA" id="ARBA00023015"/>
    </source>
</evidence>
<dbReference type="PANTHER" id="PTHR46796:SF2">
    <property type="entry name" value="TRANSCRIPTIONAL REGULATORY PROTEIN"/>
    <property type="match status" value="1"/>
</dbReference>
<reference evidence="5 6" key="1">
    <citation type="submission" date="2010-10" db="EMBL/GenBank/DDBJ databases">
        <title>Complete sequence of Frankia sp. EuI1c.</title>
        <authorList>
            <consortium name="US DOE Joint Genome Institute"/>
            <person name="Lucas S."/>
            <person name="Copeland A."/>
            <person name="Lapidus A."/>
            <person name="Cheng J.-F."/>
            <person name="Bruce D."/>
            <person name="Goodwin L."/>
            <person name="Pitluck S."/>
            <person name="Chertkov O."/>
            <person name="Detter J.C."/>
            <person name="Han C."/>
            <person name="Tapia R."/>
            <person name="Land M."/>
            <person name="Hauser L."/>
            <person name="Jeffries C."/>
            <person name="Kyrpides N."/>
            <person name="Ivanova N."/>
            <person name="Mikhailova N."/>
            <person name="Beauchemin N."/>
            <person name="Sen A."/>
            <person name="Sur S.A."/>
            <person name="Gtari M."/>
            <person name="Wall L."/>
            <person name="Tisa L."/>
            <person name="Woyke T."/>
        </authorList>
    </citation>
    <scope>NUCLEOTIDE SEQUENCE [LARGE SCALE GENOMIC DNA]</scope>
    <source>
        <strain evidence="6">DSM 45817 / CECT 9037 / EuI1c</strain>
    </source>
</reference>
<dbReference type="PROSITE" id="PS01124">
    <property type="entry name" value="HTH_ARAC_FAMILY_2"/>
    <property type="match status" value="1"/>
</dbReference>
<gene>
    <name evidence="5" type="ordered locus">FraEuI1c_4052</name>
</gene>
<dbReference type="Pfam" id="PF02311">
    <property type="entry name" value="AraC_binding"/>
    <property type="match status" value="1"/>
</dbReference>
<dbReference type="AlphaFoldDB" id="E3J805"/>
<keyword evidence="3" id="KW-0804">Transcription</keyword>
<dbReference type="InterPro" id="IPR009057">
    <property type="entry name" value="Homeodomain-like_sf"/>
</dbReference>
<keyword evidence="1" id="KW-0805">Transcription regulation</keyword>
<dbReference type="STRING" id="298654.FraEuI1c_4052"/>